<feature type="compositionally biased region" description="Gly residues" evidence="1">
    <location>
        <begin position="21"/>
        <end position="38"/>
    </location>
</feature>
<feature type="compositionally biased region" description="Basic and acidic residues" evidence="1">
    <location>
        <begin position="102"/>
        <end position="120"/>
    </location>
</feature>
<feature type="compositionally biased region" description="Polar residues" evidence="1">
    <location>
        <begin position="90"/>
        <end position="100"/>
    </location>
</feature>
<accession>A0A1Q1MME0</accession>
<dbReference type="RefSeq" id="YP_010840227.1">
    <property type="nucleotide sequence ID" value="NC_078524.1"/>
</dbReference>
<feature type="region of interest" description="Disordered" evidence="1">
    <location>
        <begin position="141"/>
        <end position="167"/>
    </location>
</feature>
<feature type="compositionally biased region" description="Polar residues" evidence="1">
    <location>
        <begin position="1"/>
        <end position="10"/>
    </location>
</feature>
<dbReference type="GeneID" id="80550906"/>
<feature type="region of interest" description="Disordered" evidence="1">
    <location>
        <begin position="1"/>
        <end position="54"/>
    </location>
</feature>
<proteinExistence type="predicted"/>
<evidence type="ECO:0000313" key="3">
    <source>
        <dbReference type="Proteomes" id="UP001055065"/>
    </source>
</evidence>
<gene>
    <name evidence="2" type="primary">M1-M2</name>
</gene>
<keyword evidence="3" id="KW-1185">Reference proteome</keyword>
<feature type="compositionally biased region" description="Basic and acidic residues" evidence="1">
    <location>
        <begin position="208"/>
        <end position="223"/>
    </location>
</feature>
<sequence>MHRQNLQMSGESAEKQREIKGCGGIGGGSRLPGDGGQGAEEVHPRTQKAQESNNKHISVVARWFGRRIGSGSAIQLVTQRAVRCPENPDEASTTEGNNINGERGHESDGLHREESARHPDLPGGNPVKAVRIFAPRSNGMEGYVASRSSSNFSRDAKPTDQETGEGPFTIRVCEGGESESTPVHVEDLHKLATGENVLKNPGKKKEKTKGEKLKKPPRRDKYGQRMIGPFSLPWH</sequence>
<dbReference type="KEGG" id="vg:80550906"/>
<feature type="region of interest" description="Disordered" evidence="1">
    <location>
        <begin position="190"/>
        <end position="235"/>
    </location>
</feature>
<protein>
    <submittedName>
        <fullName evidence="2">Matrix protein 2</fullName>
    </submittedName>
</protein>
<reference evidence="2 3" key="1">
    <citation type="journal article" date="2017" name="Virus Res.">
        <title>Molecular characterization of a novel orthomyxovirus from rainbow and steelhead trout (Oncorhynchus mykiss).</title>
        <authorList>
            <person name="Batts W.N."/>
            <person name="LaPatra S.E."/>
            <person name="Katona R."/>
            <person name="Leis E."/>
            <person name="Ng T.F."/>
            <person name="Brieuc M.S."/>
            <person name="Breyta R.B."/>
            <person name="Purcell M.K."/>
            <person name="Conway C.M."/>
            <person name="Waltzek T.B."/>
            <person name="Delwart E."/>
            <person name="Winton J.R."/>
        </authorList>
    </citation>
    <scope>NUCLEOTIDE SEQUENCE [LARGE SCALE GENOMIC DNA]</scope>
    <source>
        <strain evidence="2 3">Rainbow/Idaho/347/1997</strain>
    </source>
</reference>
<dbReference type="Proteomes" id="UP001055065">
    <property type="component" value="Genome"/>
</dbReference>
<evidence type="ECO:0000256" key="1">
    <source>
        <dbReference type="SAM" id="MobiDB-lite"/>
    </source>
</evidence>
<evidence type="ECO:0000313" key="2">
    <source>
        <dbReference type="EMBL" id="AQM37682.1"/>
    </source>
</evidence>
<dbReference type="EMBL" id="KX882068">
    <property type="protein sequence ID" value="AQM37682.1"/>
    <property type="molecule type" value="Viral_cRNA"/>
</dbReference>
<organism evidence="2 3">
    <name type="scientific">Rainbow trout orthomyxovirus-1</name>
    <dbReference type="NCBI Taxonomy" id="1954184"/>
    <lineage>
        <taxon>Viruses</taxon>
        <taxon>Riboviria</taxon>
        <taxon>Orthornavirae</taxon>
        <taxon>Negarnaviricota</taxon>
        <taxon>Polyploviricotina</taxon>
        <taxon>Insthoviricetes</taxon>
        <taxon>Articulavirales</taxon>
        <taxon>Orthomyxoviridae</taxon>
        <taxon>Mykissvirus</taxon>
        <taxon>Mykissvirus tructae</taxon>
    </lineage>
</organism>
<name>A0A1Q1MME0_9ORTO</name>
<feature type="region of interest" description="Disordered" evidence="1">
    <location>
        <begin position="85"/>
        <end position="128"/>
    </location>
</feature>